<reference evidence="1" key="1">
    <citation type="submission" date="2022-09" db="EMBL/GenBank/DDBJ databases">
        <title>Eubacterium sp. LFL-14 isolated from human feces.</title>
        <authorList>
            <person name="Liu F."/>
        </authorList>
    </citation>
    <scope>NUCLEOTIDE SEQUENCE</scope>
    <source>
        <strain evidence="1">LFL-14</strain>
    </source>
</reference>
<organism evidence="1 2">
    <name type="scientific">Eubacterium album</name>
    <dbReference type="NCBI Taxonomy" id="2978477"/>
    <lineage>
        <taxon>Bacteria</taxon>
        <taxon>Bacillati</taxon>
        <taxon>Bacillota</taxon>
        <taxon>Clostridia</taxon>
        <taxon>Eubacteriales</taxon>
        <taxon>Eubacteriaceae</taxon>
        <taxon>Eubacterium</taxon>
    </lineage>
</organism>
<keyword evidence="2" id="KW-1185">Reference proteome</keyword>
<name>A0ABT2M2W1_9FIRM</name>
<dbReference type="Proteomes" id="UP001431199">
    <property type="component" value="Unassembled WGS sequence"/>
</dbReference>
<proteinExistence type="predicted"/>
<gene>
    <name evidence="1" type="ORF">N5B56_12355</name>
</gene>
<accession>A0ABT2M2W1</accession>
<evidence type="ECO:0000313" key="1">
    <source>
        <dbReference type="EMBL" id="MCT7399861.1"/>
    </source>
</evidence>
<evidence type="ECO:0000313" key="2">
    <source>
        <dbReference type="Proteomes" id="UP001431199"/>
    </source>
</evidence>
<dbReference type="RefSeq" id="WP_260979094.1">
    <property type="nucleotide sequence ID" value="NZ_JAODBU010000013.1"/>
</dbReference>
<protein>
    <submittedName>
        <fullName evidence="1">Uncharacterized protein</fullName>
    </submittedName>
</protein>
<sequence>MTVNKWIKNRIFAIAILLSIIFSSGYSSYAVTVFANQNDYAHTESIKQEAKRVKSECLCSEKNAQIQIKRTVDGTSKEAKSRNRHQQPFIYGAIFSHNLFPGGVSVKSVSGLYTFNKRKNYNIVYIHNQDGKKRVLTIT</sequence>
<comment type="caution">
    <text evidence="1">The sequence shown here is derived from an EMBL/GenBank/DDBJ whole genome shotgun (WGS) entry which is preliminary data.</text>
</comment>
<dbReference type="EMBL" id="JAODBU010000013">
    <property type="protein sequence ID" value="MCT7399861.1"/>
    <property type="molecule type" value="Genomic_DNA"/>
</dbReference>